<feature type="region of interest" description="Disordered" evidence="1">
    <location>
        <begin position="104"/>
        <end position="123"/>
    </location>
</feature>
<dbReference type="AlphaFoldDB" id="A0AB34L2K2"/>
<dbReference type="GeneID" id="96002008"/>
<gene>
    <name evidence="2" type="ORF">WHR41_00564</name>
</gene>
<dbReference type="EMBL" id="JAAQHG020000002">
    <property type="protein sequence ID" value="KAL1590612.1"/>
    <property type="molecule type" value="Genomic_DNA"/>
</dbReference>
<dbReference type="PANTHER" id="PTHR42085">
    <property type="entry name" value="F-BOX DOMAIN-CONTAINING PROTEIN"/>
    <property type="match status" value="1"/>
</dbReference>
<dbReference type="InterPro" id="IPR038883">
    <property type="entry name" value="AN11006-like"/>
</dbReference>
<sequence>MDTGTYNCRDYEFSPHFAAATITNPSRHAYLQRHESWADLEHRSRSPASMMPKFPLLRLPLELRQQILLYLLPHTQELGSHVDPLETHVRNFSAVQKRVRKGMELPPTKHAAPQPRKSTGVPSNVAWRRGNTSLFAVCRQLHDECADLVYGGNTFMLGVTFSKITFRFRYLLPSGMAPQREYAFIELMPERYLRRLRRIMVSVDHVDSYTGMIKYNVSGKGLVHGLRRQVLRLVGALQPVDAEDMATDKSTEEQGLARVIIRISNENAVMQSLKAQFGEVQKISEDIEEILEPFGHFRGVRDPRVLGAVGQGYARELEERMRSLEPLEDQACCCGGGMADVAVDEKPVQLCVYGNDI</sequence>
<evidence type="ECO:0000256" key="1">
    <source>
        <dbReference type="SAM" id="MobiDB-lite"/>
    </source>
</evidence>
<dbReference type="PANTHER" id="PTHR42085:SF7">
    <property type="entry name" value="F-BOX DOMAIN-CONTAINING PROTEIN"/>
    <property type="match status" value="1"/>
</dbReference>
<evidence type="ECO:0008006" key="4">
    <source>
        <dbReference type="Google" id="ProtNLM"/>
    </source>
</evidence>
<keyword evidence="3" id="KW-1185">Reference proteome</keyword>
<proteinExistence type="predicted"/>
<dbReference type="Proteomes" id="UP000803884">
    <property type="component" value="Unassembled WGS sequence"/>
</dbReference>
<name>A0AB34L2K2_9PEZI</name>
<protein>
    <recommendedName>
        <fullName evidence="4">F-box domain-containing protein</fullName>
    </recommendedName>
</protein>
<evidence type="ECO:0000313" key="3">
    <source>
        <dbReference type="Proteomes" id="UP000803884"/>
    </source>
</evidence>
<organism evidence="2 3">
    <name type="scientific">Cladosporium halotolerans</name>
    <dbReference type="NCBI Taxonomy" id="1052096"/>
    <lineage>
        <taxon>Eukaryota</taxon>
        <taxon>Fungi</taxon>
        <taxon>Dikarya</taxon>
        <taxon>Ascomycota</taxon>
        <taxon>Pezizomycotina</taxon>
        <taxon>Dothideomycetes</taxon>
        <taxon>Dothideomycetidae</taxon>
        <taxon>Cladosporiales</taxon>
        <taxon>Cladosporiaceae</taxon>
        <taxon>Cladosporium</taxon>
    </lineage>
</organism>
<evidence type="ECO:0000313" key="2">
    <source>
        <dbReference type="EMBL" id="KAL1590612.1"/>
    </source>
</evidence>
<reference evidence="2 3" key="1">
    <citation type="journal article" date="2020" name="Microbiol. Resour. Announc.">
        <title>Draft Genome Sequence of a Cladosporium Species Isolated from the Mesophotic Ascidian Didemnum maculosum.</title>
        <authorList>
            <person name="Gioti A."/>
            <person name="Siaperas R."/>
            <person name="Nikolaivits E."/>
            <person name="Le Goff G."/>
            <person name="Ouazzani J."/>
            <person name="Kotoulas G."/>
            <person name="Topakas E."/>
        </authorList>
    </citation>
    <scope>NUCLEOTIDE SEQUENCE [LARGE SCALE GENOMIC DNA]</scope>
    <source>
        <strain evidence="2 3">TM138-S3</strain>
    </source>
</reference>
<dbReference type="RefSeq" id="XP_069233717.1">
    <property type="nucleotide sequence ID" value="XM_069369170.1"/>
</dbReference>
<accession>A0AB34L2K2</accession>
<comment type="caution">
    <text evidence="2">The sequence shown here is derived from an EMBL/GenBank/DDBJ whole genome shotgun (WGS) entry which is preliminary data.</text>
</comment>